<protein>
    <submittedName>
        <fullName evidence="1">Uncharacterized protein</fullName>
    </submittedName>
</protein>
<organism evidence="1 2">
    <name type="scientific">Liparis tanakae</name>
    <name type="common">Tanaka's snailfish</name>
    <dbReference type="NCBI Taxonomy" id="230148"/>
    <lineage>
        <taxon>Eukaryota</taxon>
        <taxon>Metazoa</taxon>
        <taxon>Chordata</taxon>
        <taxon>Craniata</taxon>
        <taxon>Vertebrata</taxon>
        <taxon>Euteleostomi</taxon>
        <taxon>Actinopterygii</taxon>
        <taxon>Neopterygii</taxon>
        <taxon>Teleostei</taxon>
        <taxon>Neoteleostei</taxon>
        <taxon>Acanthomorphata</taxon>
        <taxon>Eupercaria</taxon>
        <taxon>Perciformes</taxon>
        <taxon>Cottioidei</taxon>
        <taxon>Cottales</taxon>
        <taxon>Liparidae</taxon>
        <taxon>Liparis</taxon>
    </lineage>
</organism>
<dbReference type="AlphaFoldDB" id="A0A4Z2FR50"/>
<evidence type="ECO:0000313" key="2">
    <source>
        <dbReference type="Proteomes" id="UP000314294"/>
    </source>
</evidence>
<name>A0A4Z2FR50_9TELE</name>
<gene>
    <name evidence="1" type="ORF">EYF80_046072</name>
</gene>
<reference evidence="1 2" key="1">
    <citation type="submission" date="2019-03" db="EMBL/GenBank/DDBJ databases">
        <title>First draft genome of Liparis tanakae, snailfish: a comprehensive survey of snailfish specific genes.</title>
        <authorList>
            <person name="Kim W."/>
            <person name="Song I."/>
            <person name="Jeong J.-H."/>
            <person name="Kim D."/>
            <person name="Kim S."/>
            <person name="Ryu S."/>
            <person name="Song J.Y."/>
            <person name="Lee S.K."/>
        </authorList>
    </citation>
    <scope>NUCLEOTIDE SEQUENCE [LARGE SCALE GENOMIC DNA]</scope>
    <source>
        <tissue evidence="1">Muscle</tissue>
    </source>
</reference>
<keyword evidence="2" id="KW-1185">Reference proteome</keyword>
<evidence type="ECO:0000313" key="1">
    <source>
        <dbReference type="EMBL" id="TNN43727.1"/>
    </source>
</evidence>
<sequence>MSSVVRSSVHLLVLTLKAPQLQHHSAALQVVQQTLGGVQRGEVNPVVQQRVDVVPHSRRVEGLAAVIEPEPEGEAKAESSPESRGHLYVSHVSIWTWHKSNLMHLFLAHLVGLRHHGHQLDVVVEDGQQAGVDALSSSQFRQEVVVVIATPVVPAPFRGKANEQVL</sequence>
<dbReference type="EMBL" id="SRLO01000948">
    <property type="protein sequence ID" value="TNN43727.1"/>
    <property type="molecule type" value="Genomic_DNA"/>
</dbReference>
<dbReference type="Proteomes" id="UP000314294">
    <property type="component" value="Unassembled WGS sequence"/>
</dbReference>
<accession>A0A4Z2FR50</accession>
<comment type="caution">
    <text evidence="1">The sequence shown here is derived from an EMBL/GenBank/DDBJ whole genome shotgun (WGS) entry which is preliminary data.</text>
</comment>
<proteinExistence type="predicted"/>